<feature type="non-terminal residue" evidence="2">
    <location>
        <position position="1"/>
    </location>
</feature>
<protein>
    <submittedName>
        <fullName evidence="2">Uncharacterized protein</fullName>
    </submittedName>
</protein>
<dbReference type="AlphaFoldDB" id="A0A836AJA5"/>
<proteinExistence type="predicted"/>
<evidence type="ECO:0000313" key="2">
    <source>
        <dbReference type="EMBL" id="KAG5213404.1"/>
    </source>
</evidence>
<sequence>SGPGCSHWDAELPKGGQSLLEAPLPLAFTVKVSAWNAGDQGSIPGSGRSPGEGNGNPLQYSCLENPMVGYIQGTLKSLLQHYSSNASILQRSAFFTIQFSHPYMTTGKTIALTRRTL</sequence>
<accession>A0A836AJA5</accession>
<feature type="non-terminal residue" evidence="2">
    <location>
        <position position="117"/>
    </location>
</feature>
<evidence type="ECO:0000313" key="3">
    <source>
        <dbReference type="Proteomes" id="UP000664991"/>
    </source>
</evidence>
<comment type="caution">
    <text evidence="2">The sequence shown here is derived from an EMBL/GenBank/DDBJ whole genome shotgun (WGS) entry which is preliminary data.</text>
</comment>
<evidence type="ECO:0000256" key="1">
    <source>
        <dbReference type="SAM" id="MobiDB-lite"/>
    </source>
</evidence>
<organism evidence="2 3">
    <name type="scientific">Ovis aries</name>
    <name type="common">Sheep</name>
    <dbReference type="NCBI Taxonomy" id="9940"/>
    <lineage>
        <taxon>Eukaryota</taxon>
        <taxon>Metazoa</taxon>
        <taxon>Chordata</taxon>
        <taxon>Craniata</taxon>
        <taxon>Vertebrata</taxon>
        <taxon>Euteleostomi</taxon>
        <taxon>Mammalia</taxon>
        <taxon>Eutheria</taxon>
        <taxon>Laurasiatheria</taxon>
        <taxon>Artiodactyla</taxon>
        <taxon>Ruminantia</taxon>
        <taxon>Pecora</taxon>
        <taxon>Bovidae</taxon>
        <taxon>Caprinae</taxon>
        <taxon>Ovis</taxon>
    </lineage>
</organism>
<name>A0A836AJA5_SHEEP</name>
<feature type="region of interest" description="Disordered" evidence="1">
    <location>
        <begin position="39"/>
        <end position="58"/>
    </location>
</feature>
<reference evidence="2 3" key="1">
    <citation type="submission" date="2020-12" db="EMBL/GenBank/DDBJ databases">
        <title>De novo assembly of Tibetan sheep genome.</title>
        <authorList>
            <person name="Li X."/>
        </authorList>
    </citation>
    <scope>NUCLEOTIDE SEQUENCE [LARGE SCALE GENOMIC DNA]</scope>
    <source>
        <tissue evidence="2">Heart</tissue>
    </source>
</reference>
<dbReference type="Proteomes" id="UP000664991">
    <property type="component" value="Unassembled WGS sequence"/>
</dbReference>
<gene>
    <name evidence="2" type="ORF">JEQ12_009190</name>
</gene>
<dbReference type="EMBL" id="JAEMGP010000002">
    <property type="protein sequence ID" value="KAG5213404.1"/>
    <property type="molecule type" value="Genomic_DNA"/>
</dbReference>